<reference evidence="3" key="2">
    <citation type="submission" date="2025-09" db="UniProtKB">
        <authorList>
            <consortium name="Ensembl"/>
        </authorList>
    </citation>
    <scope>IDENTIFICATION</scope>
</reference>
<dbReference type="Proteomes" id="UP000694421">
    <property type="component" value="Unplaced"/>
</dbReference>
<dbReference type="InterPro" id="IPR004443">
    <property type="entry name" value="YjeF_N_dom"/>
</dbReference>
<dbReference type="Gene3D" id="3.40.50.10260">
    <property type="entry name" value="YjeF N-terminal domain"/>
    <property type="match status" value="1"/>
</dbReference>
<accession>A0A8D0B3N4</accession>
<dbReference type="AlphaFoldDB" id="A0A8D0B3N4"/>
<feature type="transmembrane region" description="Helical" evidence="1">
    <location>
        <begin position="6"/>
        <end position="30"/>
    </location>
</feature>
<dbReference type="GO" id="GO:0005739">
    <property type="term" value="C:mitochondrion"/>
    <property type="evidence" value="ECO:0007669"/>
    <property type="project" value="TreeGrafter"/>
</dbReference>
<dbReference type="PANTHER" id="PTHR13232:SF12">
    <property type="entry name" value="YJEF N-TERMINAL DOMAIN-CONTAINING PROTEIN 3"/>
    <property type="match status" value="1"/>
</dbReference>
<dbReference type="PROSITE" id="PS51385">
    <property type="entry name" value="YJEF_N"/>
    <property type="match status" value="1"/>
</dbReference>
<proteinExistence type="predicted"/>
<feature type="domain" description="YjeF N-terminal" evidence="2">
    <location>
        <begin position="106"/>
        <end position="214"/>
    </location>
</feature>
<protein>
    <recommendedName>
        <fullName evidence="2">YjeF N-terminal domain-containing protein</fullName>
    </recommendedName>
</protein>
<dbReference type="Ensembl" id="ENSSMRT00000002390.1">
    <property type="protein sequence ID" value="ENSSMRP00000002001.1"/>
    <property type="gene ID" value="ENSSMRG00000001733.1"/>
</dbReference>
<keyword evidence="1" id="KW-0812">Transmembrane</keyword>
<dbReference type="SUPFAM" id="SSF64153">
    <property type="entry name" value="YjeF N-terminal domain-like"/>
    <property type="match status" value="1"/>
</dbReference>
<dbReference type="Pfam" id="PF03853">
    <property type="entry name" value="YjeF_N"/>
    <property type="match status" value="1"/>
</dbReference>
<dbReference type="GeneTree" id="ENSGT00390000007227"/>
<reference evidence="3" key="1">
    <citation type="submission" date="2025-08" db="UniProtKB">
        <authorList>
            <consortium name="Ensembl"/>
        </authorList>
    </citation>
    <scope>IDENTIFICATION</scope>
</reference>
<organism evidence="3 4">
    <name type="scientific">Salvator merianae</name>
    <name type="common">Argentine black and white tegu</name>
    <name type="synonym">Tupinambis merianae</name>
    <dbReference type="NCBI Taxonomy" id="96440"/>
    <lineage>
        <taxon>Eukaryota</taxon>
        <taxon>Metazoa</taxon>
        <taxon>Chordata</taxon>
        <taxon>Craniata</taxon>
        <taxon>Vertebrata</taxon>
        <taxon>Euteleostomi</taxon>
        <taxon>Lepidosauria</taxon>
        <taxon>Squamata</taxon>
        <taxon>Bifurcata</taxon>
        <taxon>Unidentata</taxon>
        <taxon>Episquamata</taxon>
        <taxon>Laterata</taxon>
        <taxon>Teiioidea</taxon>
        <taxon>Teiidae</taxon>
        <taxon>Salvator</taxon>
    </lineage>
</organism>
<name>A0A8D0B3N4_SALMN</name>
<evidence type="ECO:0000313" key="3">
    <source>
        <dbReference type="Ensembl" id="ENSSMRP00000002001.1"/>
    </source>
</evidence>
<keyword evidence="1" id="KW-1133">Transmembrane helix</keyword>
<evidence type="ECO:0000313" key="4">
    <source>
        <dbReference type="Proteomes" id="UP000694421"/>
    </source>
</evidence>
<dbReference type="InterPro" id="IPR032976">
    <property type="entry name" value="YJEFN_prot_NAXE-like"/>
</dbReference>
<keyword evidence="1" id="KW-0472">Membrane</keyword>
<dbReference type="GO" id="GO:0052856">
    <property type="term" value="F:NAD(P)HX epimerase activity"/>
    <property type="evidence" value="ECO:0007669"/>
    <property type="project" value="TreeGrafter"/>
</dbReference>
<dbReference type="InterPro" id="IPR036652">
    <property type="entry name" value="YjeF_N_dom_sf"/>
</dbReference>
<sequence>SFYLSIYLSIFLLSIHPFNYLSIYLFIFLLSIHPSIHPSYPSIHPSILSIHPSIHPIHPSIHPSIQLSIYLSIYLSILPSIHLNIPLQPHSEVFPSYLSPFSSQEYEPTIFYPKRSSNPLYRDFTTQCEKMDIPFLSYLPTEVQLISDAYNLVIDALLGVEDSPSDPSEPYYTILATLKHIRVPLISLDVPSGMNPLNQFSALILGMSDVIVPS</sequence>
<evidence type="ECO:0000256" key="1">
    <source>
        <dbReference type="SAM" id="Phobius"/>
    </source>
</evidence>
<dbReference type="PANTHER" id="PTHR13232">
    <property type="entry name" value="NAD(P)H-HYDRATE EPIMERASE"/>
    <property type="match status" value="1"/>
</dbReference>
<keyword evidence="4" id="KW-1185">Reference proteome</keyword>
<evidence type="ECO:0000259" key="2">
    <source>
        <dbReference type="PROSITE" id="PS51385"/>
    </source>
</evidence>